<accession>A0AAN9J1M8</accession>
<organism evidence="1 2">
    <name type="scientific">Crotalaria pallida</name>
    <name type="common">Smooth rattlebox</name>
    <name type="synonym">Crotalaria striata</name>
    <dbReference type="NCBI Taxonomy" id="3830"/>
    <lineage>
        <taxon>Eukaryota</taxon>
        <taxon>Viridiplantae</taxon>
        <taxon>Streptophyta</taxon>
        <taxon>Embryophyta</taxon>
        <taxon>Tracheophyta</taxon>
        <taxon>Spermatophyta</taxon>
        <taxon>Magnoliopsida</taxon>
        <taxon>eudicotyledons</taxon>
        <taxon>Gunneridae</taxon>
        <taxon>Pentapetalae</taxon>
        <taxon>rosids</taxon>
        <taxon>fabids</taxon>
        <taxon>Fabales</taxon>
        <taxon>Fabaceae</taxon>
        <taxon>Papilionoideae</taxon>
        <taxon>50 kb inversion clade</taxon>
        <taxon>genistoids sensu lato</taxon>
        <taxon>core genistoids</taxon>
        <taxon>Crotalarieae</taxon>
        <taxon>Crotalaria</taxon>
    </lineage>
</organism>
<dbReference type="Proteomes" id="UP001372338">
    <property type="component" value="Unassembled WGS sequence"/>
</dbReference>
<dbReference type="EMBL" id="JAYWIO010000001">
    <property type="protein sequence ID" value="KAK7290026.1"/>
    <property type="molecule type" value="Genomic_DNA"/>
</dbReference>
<evidence type="ECO:0000313" key="1">
    <source>
        <dbReference type="EMBL" id="KAK7290026.1"/>
    </source>
</evidence>
<reference evidence="1 2" key="1">
    <citation type="submission" date="2024-01" db="EMBL/GenBank/DDBJ databases">
        <title>The genomes of 5 underutilized Papilionoideae crops provide insights into root nodulation and disease resistanc.</title>
        <authorList>
            <person name="Yuan L."/>
        </authorList>
    </citation>
    <scope>NUCLEOTIDE SEQUENCE [LARGE SCALE GENOMIC DNA]</scope>
    <source>
        <strain evidence="1">ZHUSHIDOU_FW_LH</strain>
        <tissue evidence="1">Leaf</tissue>
    </source>
</reference>
<proteinExistence type="predicted"/>
<gene>
    <name evidence="1" type="ORF">RIF29_04138</name>
</gene>
<comment type="caution">
    <text evidence="1">The sequence shown here is derived from an EMBL/GenBank/DDBJ whole genome shotgun (WGS) entry which is preliminary data.</text>
</comment>
<sequence>MEFLISSKASNEYLLNVVNLIELVTSSNRFDHNSKNHHPKSNYTSLSCSLYCSIPYQSPFYLDPTFK</sequence>
<dbReference type="AlphaFoldDB" id="A0AAN9J1M8"/>
<keyword evidence="2" id="KW-1185">Reference proteome</keyword>
<evidence type="ECO:0000313" key="2">
    <source>
        <dbReference type="Proteomes" id="UP001372338"/>
    </source>
</evidence>
<protein>
    <submittedName>
        <fullName evidence="1">Uncharacterized protein</fullName>
    </submittedName>
</protein>
<name>A0AAN9J1M8_CROPI</name>